<organism evidence="1 2">
    <name type="scientific">Periplaneta americana</name>
    <name type="common">American cockroach</name>
    <name type="synonym">Blatta americana</name>
    <dbReference type="NCBI Taxonomy" id="6978"/>
    <lineage>
        <taxon>Eukaryota</taxon>
        <taxon>Metazoa</taxon>
        <taxon>Ecdysozoa</taxon>
        <taxon>Arthropoda</taxon>
        <taxon>Hexapoda</taxon>
        <taxon>Insecta</taxon>
        <taxon>Pterygota</taxon>
        <taxon>Neoptera</taxon>
        <taxon>Polyneoptera</taxon>
        <taxon>Dictyoptera</taxon>
        <taxon>Blattodea</taxon>
        <taxon>Blattoidea</taxon>
        <taxon>Blattidae</taxon>
        <taxon>Blattinae</taxon>
        <taxon>Periplaneta</taxon>
    </lineage>
</organism>
<reference evidence="1 2" key="1">
    <citation type="journal article" date="2022" name="Allergy">
        <title>Genome assembly and annotation of Periplaneta americana reveal a comprehensive cockroach allergen profile.</title>
        <authorList>
            <person name="Wang L."/>
            <person name="Xiong Q."/>
            <person name="Saelim N."/>
            <person name="Wang L."/>
            <person name="Nong W."/>
            <person name="Wan A.T."/>
            <person name="Shi M."/>
            <person name="Liu X."/>
            <person name="Cao Q."/>
            <person name="Hui J.H.L."/>
            <person name="Sookrung N."/>
            <person name="Leung T.F."/>
            <person name="Tungtrongchitr A."/>
            <person name="Tsui S.K.W."/>
        </authorList>
    </citation>
    <scope>NUCLEOTIDE SEQUENCE [LARGE SCALE GENOMIC DNA]</scope>
    <source>
        <strain evidence="1">PWHHKU_190912</strain>
    </source>
</reference>
<keyword evidence="2" id="KW-1185">Reference proteome</keyword>
<gene>
    <name evidence="1" type="ORF">ANN_23756</name>
</gene>
<evidence type="ECO:0000313" key="1">
    <source>
        <dbReference type="EMBL" id="KAJ4435180.1"/>
    </source>
</evidence>
<name>A0ABQ8SP17_PERAM</name>
<proteinExistence type="predicted"/>
<accession>A0ABQ8SP17</accession>
<comment type="caution">
    <text evidence="1">The sequence shown here is derived from an EMBL/GenBank/DDBJ whole genome shotgun (WGS) entry which is preliminary data.</text>
</comment>
<dbReference type="Proteomes" id="UP001148838">
    <property type="component" value="Unassembled WGS sequence"/>
</dbReference>
<evidence type="ECO:0000313" key="2">
    <source>
        <dbReference type="Proteomes" id="UP001148838"/>
    </source>
</evidence>
<protein>
    <submittedName>
        <fullName evidence="1">Uncharacterized protein</fullName>
    </submittedName>
</protein>
<sequence length="219" mass="25047">MNIHHCREHVSYNYSVFGLVMYGVSEYVETGAANLCPSQKPTVDAYCRWFVPGLFLATLDIAQLSYNWIYRLVLYEVSFVNERRELVRCKRSLHRIALLVRIARNGYFKCSAFTVTALPHRLIGFCISCLKHMTYDIDIAENRAVLRHTNLDGTVHCVEVITNLMTSMKYGGINGFIIHAANNSVSKMKRNEDLVHTGLFLPNLAFREVPQKTKPDILT</sequence>
<dbReference type="EMBL" id="JAJSOF020000025">
    <property type="protein sequence ID" value="KAJ4435180.1"/>
    <property type="molecule type" value="Genomic_DNA"/>
</dbReference>